<proteinExistence type="predicted"/>
<dbReference type="OrthoDB" id="6013084at2759"/>
<dbReference type="Proteomes" id="UP001163046">
    <property type="component" value="Unassembled WGS sequence"/>
</dbReference>
<accession>A0A9W9Y7V2</accession>
<keyword evidence="2" id="KW-1185">Reference proteome</keyword>
<protein>
    <submittedName>
        <fullName evidence="1">Uncharacterized protein</fullName>
    </submittedName>
</protein>
<reference evidence="1" key="1">
    <citation type="submission" date="2023-01" db="EMBL/GenBank/DDBJ databases">
        <title>Genome assembly of the deep-sea coral Lophelia pertusa.</title>
        <authorList>
            <person name="Herrera S."/>
            <person name="Cordes E."/>
        </authorList>
    </citation>
    <scope>NUCLEOTIDE SEQUENCE</scope>
    <source>
        <strain evidence="1">USNM1676648</strain>
        <tissue evidence="1">Polyp</tissue>
    </source>
</reference>
<organism evidence="1 2">
    <name type="scientific">Desmophyllum pertusum</name>
    <dbReference type="NCBI Taxonomy" id="174260"/>
    <lineage>
        <taxon>Eukaryota</taxon>
        <taxon>Metazoa</taxon>
        <taxon>Cnidaria</taxon>
        <taxon>Anthozoa</taxon>
        <taxon>Hexacorallia</taxon>
        <taxon>Scleractinia</taxon>
        <taxon>Caryophylliina</taxon>
        <taxon>Caryophylliidae</taxon>
        <taxon>Desmophyllum</taxon>
    </lineage>
</organism>
<dbReference type="EMBL" id="MU827825">
    <property type="protein sequence ID" value="KAJ7321733.1"/>
    <property type="molecule type" value="Genomic_DNA"/>
</dbReference>
<gene>
    <name evidence="1" type="ORF">OS493_034352</name>
</gene>
<name>A0A9W9Y7V2_9CNID</name>
<evidence type="ECO:0000313" key="1">
    <source>
        <dbReference type="EMBL" id="KAJ7321733.1"/>
    </source>
</evidence>
<comment type="caution">
    <text evidence="1">The sequence shown here is derived from an EMBL/GenBank/DDBJ whole genome shotgun (WGS) entry which is preliminary data.</text>
</comment>
<sequence>MRRHAEDLLWADNLNEGRQVLRFIKAVTSERTDARDFFKRLRRRLGLLGKEGFDLFGYNELFAPRIKWEVLKDVVENLREIATTYEDAYNELSETIEREESFEQIARQMSAVAGKQVEAEKKRLQESQLIAESEKRLYVKVRRIAGEGFD</sequence>
<dbReference type="AlphaFoldDB" id="A0A9W9Y7V2"/>
<evidence type="ECO:0000313" key="2">
    <source>
        <dbReference type="Proteomes" id="UP001163046"/>
    </source>
</evidence>